<gene>
    <name evidence="1" type="ORF">SARC_14565</name>
</gene>
<reference evidence="1 2" key="1">
    <citation type="submission" date="2011-02" db="EMBL/GenBank/DDBJ databases">
        <title>The Genome Sequence of Sphaeroforma arctica JP610.</title>
        <authorList>
            <consortium name="The Broad Institute Genome Sequencing Platform"/>
            <person name="Russ C."/>
            <person name="Cuomo C."/>
            <person name="Young S.K."/>
            <person name="Zeng Q."/>
            <person name="Gargeya S."/>
            <person name="Alvarado L."/>
            <person name="Berlin A."/>
            <person name="Chapman S.B."/>
            <person name="Chen Z."/>
            <person name="Freedman E."/>
            <person name="Gellesch M."/>
            <person name="Goldberg J."/>
            <person name="Griggs A."/>
            <person name="Gujja S."/>
            <person name="Heilman E."/>
            <person name="Heiman D."/>
            <person name="Howarth C."/>
            <person name="Mehta T."/>
            <person name="Neiman D."/>
            <person name="Pearson M."/>
            <person name="Roberts A."/>
            <person name="Saif S."/>
            <person name="Shea T."/>
            <person name="Shenoy N."/>
            <person name="Sisk P."/>
            <person name="Stolte C."/>
            <person name="Sykes S."/>
            <person name="White J."/>
            <person name="Yandava C."/>
            <person name="Burger G."/>
            <person name="Gray M.W."/>
            <person name="Holland P.W.H."/>
            <person name="King N."/>
            <person name="Lang F.B.F."/>
            <person name="Roger A.J."/>
            <person name="Ruiz-Trillo I."/>
            <person name="Haas B."/>
            <person name="Nusbaum C."/>
            <person name="Birren B."/>
        </authorList>
    </citation>
    <scope>NUCLEOTIDE SEQUENCE [LARGE SCALE GENOMIC DNA]</scope>
    <source>
        <strain evidence="1 2">JP610</strain>
    </source>
</reference>
<protein>
    <submittedName>
        <fullName evidence="1">Uncharacterized protein</fullName>
    </submittedName>
</protein>
<name>A0A0L0F823_9EUKA</name>
<dbReference type="Proteomes" id="UP000054560">
    <property type="component" value="Unassembled WGS sequence"/>
</dbReference>
<organism evidence="1 2">
    <name type="scientific">Sphaeroforma arctica JP610</name>
    <dbReference type="NCBI Taxonomy" id="667725"/>
    <lineage>
        <taxon>Eukaryota</taxon>
        <taxon>Ichthyosporea</taxon>
        <taxon>Ichthyophonida</taxon>
        <taxon>Sphaeroforma</taxon>
    </lineage>
</organism>
<dbReference type="AlphaFoldDB" id="A0A0L0F823"/>
<evidence type="ECO:0000313" key="1">
    <source>
        <dbReference type="EMBL" id="KNC72875.1"/>
    </source>
</evidence>
<dbReference type="EMBL" id="KQ246388">
    <property type="protein sequence ID" value="KNC72875.1"/>
    <property type="molecule type" value="Genomic_DNA"/>
</dbReference>
<feature type="non-terminal residue" evidence="1">
    <location>
        <position position="1"/>
    </location>
</feature>
<evidence type="ECO:0000313" key="2">
    <source>
        <dbReference type="Proteomes" id="UP000054560"/>
    </source>
</evidence>
<feature type="non-terminal residue" evidence="1">
    <location>
        <position position="147"/>
    </location>
</feature>
<accession>A0A0L0F823</accession>
<keyword evidence="2" id="KW-1185">Reference proteome</keyword>
<dbReference type="SUPFAM" id="SSF81901">
    <property type="entry name" value="HCP-like"/>
    <property type="match status" value="1"/>
</dbReference>
<proteinExistence type="predicted"/>
<sequence length="147" mass="16723">RFAHIPVKGFNNEVKNIICPGERTKTHPNVTATICWNQGTYEFAQGDYDKARVCYTRTVMRAEQDGNDVNEMDTARYALAHMLYNGMVGEKELADYTDAYNYLKCTSSECVECQLKLAYYFYEIKRDDPLAEFKDPTTGETGGLKVG</sequence>
<dbReference type="GeneID" id="25915069"/>
<dbReference type="RefSeq" id="XP_014146777.1">
    <property type="nucleotide sequence ID" value="XM_014291302.1"/>
</dbReference>